<evidence type="ECO:0000256" key="1">
    <source>
        <dbReference type="SAM" id="MobiDB-lite"/>
    </source>
</evidence>
<dbReference type="AlphaFoldDB" id="A0A8X6SKE5"/>
<evidence type="ECO:0000313" key="3">
    <source>
        <dbReference type="Proteomes" id="UP000887159"/>
    </source>
</evidence>
<feature type="compositionally biased region" description="Polar residues" evidence="1">
    <location>
        <begin position="59"/>
        <end position="69"/>
    </location>
</feature>
<protein>
    <submittedName>
        <fullName evidence="2">Uncharacterized protein</fullName>
    </submittedName>
</protein>
<accession>A0A8X6SKE5</accession>
<keyword evidence="3" id="KW-1185">Reference proteome</keyword>
<dbReference type="EMBL" id="BMAU01021319">
    <property type="protein sequence ID" value="GFY13090.1"/>
    <property type="molecule type" value="Genomic_DNA"/>
</dbReference>
<gene>
    <name evidence="2" type="ORF">TNCV_666521</name>
</gene>
<sequence>MAMSFRRSPPKDPFPVRELISSQRSRGKVSKTGQSNAYVLSKSTFDLPLSSRQKETLRHSTTPQHTPTDSLPIDFQISLDSLTPTVAPDNEHPNVVLTCRRHLTVAKSTRLVANSPRVASQCNANYRLKHGL</sequence>
<proteinExistence type="predicted"/>
<name>A0A8X6SKE5_TRICX</name>
<feature type="region of interest" description="Disordered" evidence="1">
    <location>
        <begin position="1"/>
        <end position="35"/>
    </location>
</feature>
<feature type="region of interest" description="Disordered" evidence="1">
    <location>
        <begin position="50"/>
        <end position="71"/>
    </location>
</feature>
<dbReference type="Proteomes" id="UP000887159">
    <property type="component" value="Unassembled WGS sequence"/>
</dbReference>
<evidence type="ECO:0000313" key="2">
    <source>
        <dbReference type="EMBL" id="GFY13090.1"/>
    </source>
</evidence>
<organism evidence="2 3">
    <name type="scientific">Trichonephila clavipes</name>
    <name type="common">Golden silk orbweaver</name>
    <name type="synonym">Nephila clavipes</name>
    <dbReference type="NCBI Taxonomy" id="2585209"/>
    <lineage>
        <taxon>Eukaryota</taxon>
        <taxon>Metazoa</taxon>
        <taxon>Ecdysozoa</taxon>
        <taxon>Arthropoda</taxon>
        <taxon>Chelicerata</taxon>
        <taxon>Arachnida</taxon>
        <taxon>Araneae</taxon>
        <taxon>Araneomorphae</taxon>
        <taxon>Entelegynae</taxon>
        <taxon>Araneoidea</taxon>
        <taxon>Nephilidae</taxon>
        <taxon>Trichonephila</taxon>
    </lineage>
</organism>
<reference evidence="2" key="1">
    <citation type="submission" date="2020-08" db="EMBL/GenBank/DDBJ databases">
        <title>Multicomponent nature underlies the extraordinary mechanical properties of spider dragline silk.</title>
        <authorList>
            <person name="Kono N."/>
            <person name="Nakamura H."/>
            <person name="Mori M."/>
            <person name="Yoshida Y."/>
            <person name="Ohtoshi R."/>
            <person name="Malay A.D."/>
            <person name="Moran D.A.P."/>
            <person name="Tomita M."/>
            <person name="Numata K."/>
            <person name="Arakawa K."/>
        </authorList>
    </citation>
    <scope>NUCLEOTIDE SEQUENCE</scope>
</reference>
<comment type="caution">
    <text evidence="2">The sequence shown here is derived from an EMBL/GenBank/DDBJ whole genome shotgun (WGS) entry which is preliminary data.</text>
</comment>